<dbReference type="HOGENOM" id="CLU_1559726_0_0_9"/>
<dbReference type="InterPro" id="IPR036388">
    <property type="entry name" value="WH-like_DNA-bd_sf"/>
</dbReference>
<sequence>MLSKTSRQLAIFHIFLCSTVIEVADIKHFIKTSPKTILRDIKELKNAGLIDVKFSRKEKGYIHKDNGNHCPFSVPVFSDNKAKNMHLEKLIRLATIMIGLRYHTEKPYYEDDSENQETCSSWYKNKFPNVSSRTRQRDFEELKKIEYCVEYDLYDKYYLVSFPMGLDDFRI</sequence>
<evidence type="ECO:0000313" key="2">
    <source>
        <dbReference type="Proteomes" id="UP000001572"/>
    </source>
</evidence>
<dbReference type="AlphaFoldDB" id="A6TSU2"/>
<dbReference type="Proteomes" id="UP000001572">
    <property type="component" value="Chromosome"/>
</dbReference>
<dbReference type="RefSeq" id="WP_012064226.1">
    <property type="nucleotide sequence ID" value="NC_009633.1"/>
</dbReference>
<dbReference type="STRING" id="293826.Amet_3121"/>
<dbReference type="InterPro" id="IPR036390">
    <property type="entry name" value="WH_DNA-bd_sf"/>
</dbReference>
<dbReference type="SUPFAM" id="SSF46785">
    <property type="entry name" value="Winged helix' DNA-binding domain"/>
    <property type="match status" value="1"/>
</dbReference>
<dbReference type="eggNOG" id="COG1349">
    <property type="taxonomic scope" value="Bacteria"/>
</dbReference>
<reference evidence="2" key="1">
    <citation type="journal article" date="2016" name="Genome Announc.">
        <title>Complete genome sequence of Alkaliphilus metalliredigens strain QYMF, an alkaliphilic and metal-reducing bacterium isolated from borax-contaminated leachate ponds.</title>
        <authorList>
            <person name="Hwang C."/>
            <person name="Copeland A."/>
            <person name="Lucas S."/>
            <person name="Lapidus A."/>
            <person name="Barry K."/>
            <person name="Detter J.C."/>
            <person name="Glavina Del Rio T."/>
            <person name="Hammon N."/>
            <person name="Israni S."/>
            <person name="Dalin E."/>
            <person name="Tice H."/>
            <person name="Pitluck S."/>
            <person name="Chertkov O."/>
            <person name="Brettin T."/>
            <person name="Bruce D."/>
            <person name="Han C."/>
            <person name="Schmutz J."/>
            <person name="Larimer F."/>
            <person name="Land M.L."/>
            <person name="Hauser L."/>
            <person name="Kyrpides N."/>
            <person name="Mikhailova N."/>
            <person name="Ye Q."/>
            <person name="Zhou J."/>
            <person name="Richardson P."/>
            <person name="Fields M.W."/>
        </authorList>
    </citation>
    <scope>NUCLEOTIDE SEQUENCE [LARGE SCALE GENOMIC DNA]</scope>
    <source>
        <strain evidence="2">QYMF</strain>
    </source>
</reference>
<gene>
    <name evidence="1" type="ordered locus">Amet_3121</name>
</gene>
<dbReference type="KEGG" id="amt:Amet_3121"/>
<dbReference type="OrthoDB" id="2085760at2"/>
<keyword evidence="2" id="KW-1185">Reference proteome</keyword>
<dbReference type="EMBL" id="CP000724">
    <property type="protein sequence ID" value="ABR49260.1"/>
    <property type="molecule type" value="Genomic_DNA"/>
</dbReference>
<organism evidence="1 2">
    <name type="scientific">Alkaliphilus metalliredigens (strain QYMF)</name>
    <dbReference type="NCBI Taxonomy" id="293826"/>
    <lineage>
        <taxon>Bacteria</taxon>
        <taxon>Bacillati</taxon>
        <taxon>Bacillota</taxon>
        <taxon>Clostridia</taxon>
        <taxon>Peptostreptococcales</taxon>
        <taxon>Natronincolaceae</taxon>
        <taxon>Alkaliphilus</taxon>
    </lineage>
</organism>
<proteinExistence type="predicted"/>
<protein>
    <submittedName>
        <fullName evidence="1">Uncharacterized protein</fullName>
    </submittedName>
</protein>
<name>A6TSU2_ALKMQ</name>
<evidence type="ECO:0000313" key="1">
    <source>
        <dbReference type="EMBL" id="ABR49260.1"/>
    </source>
</evidence>
<accession>A6TSU2</accession>
<dbReference type="Gene3D" id="1.10.10.10">
    <property type="entry name" value="Winged helix-like DNA-binding domain superfamily/Winged helix DNA-binding domain"/>
    <property type="match status" value="1"/>
</dbReference>